<comment type="caution">
    <text evidence="2">The sequence shown here is derived from an EMBL/GenBank/DDBJ whole genome shotgun (WGS) entry which is preliminary data.</text>
</comment>
<dbReference type="AlphaFoldDB" id="A0A2B7Y6Z2"/>
<evidence type="ECO:0000313" key="2">
    <source>
        <dbReference type="EMBL" id="PGH16652.1"/>
    </source>
</evidence>
<gene>
    <name evidence="2" type="ORF">AJ80_05154</name>
</gene>
<dbReference type="STRING" id="1447883.A0A2B7Y6Z2"/>
<protein>
    <recommendedName>
        <fullName evidence="4">RRM domain-containing protein</fullName>
    </recommendedName>
</protein>
<dbReference type="InterPro" id="IPR012677">
    <property type="entry name" value="Nucleotide-bd_a/b_plait_sf"/>
</dbReference>
<dbReference type="InterPro" id="IPR035979">
    <property type="entry name" value="RBD_domain_sf"/>
</dbReference>
<dbReference type="EMBL" id="PDNA01000072">
    <property type="protein sequence ID" value="PGH16652.1"/>
    <property type="molecule type" value="Genomic_DNA"/>
</dbReference>
<accession>A0A2B7Y6Z2</accession>
<keyword evidence="3" id="KW-1185">Reference proteome</keyword>
<evidence type="ECO:0000256" key="1">
    <source>
        <dbReference type="SAM" id="MobiDB-lite"/>
    </source>
</evidence>
<dbReference type="GO" id="GO:0003676">
    <property type="term" value="F:nucleic acid binding"/>
    <property type="evidence" value="ECO:0007669"/>
    <property type="project" value="InterPro"/>
</dbReference>
<proteinExistence type="predicted"/>
<dbReference type="CDD" id="cd12261">
    <property type="entry name" value="RRM1_3_MRN1"/>
    <property type="match status" value="1"/>
</dbReference>
<dbReference type="SUPFAM" id="SSF54928">
    <property type="entry name" value="RNA-binding domain, RBD"/>
    <property type="match status" value="1"/>
</dbReference>
<evidence type="ECO:0000313" key="3">
    <source>
        <dbReference type="Proteomes" id="UP000224634"/>
    </source>
</evidence>
<dbReference type="OrthoDB" id="2935572at2759"/>
<organism evidence="2 3">
    <name type="scientific">Polytolypa hystricis (strain UAMH7299)</name>
    <dbReference type="NCBI Taxonomy" id="1447883"/>
    <lineage>
        <taxon>Eukaryota</taxon>
        <taxon>Fungi</taxon>
        <taxon>Dikarya</taxon>
        <taxon>Ascomycota</taxon>
        <taxon>Pezizomycotina</taxon>
        <taxon>Eurotiomycetes</taxon>
        <taxon>Eurotiomycetidae</taxon>
        <taxon>Onygenales</taxon>
        <taxon>Onygenales incertae sedis</taxon>
        <taxon>Polytolypa</taxon>
    </lineage>
</organism>
<evidence type="ECO:0008006" key="4">
    <source>
        <dbReference type="Google" id="ProtNLM"/>
    </source>
</evidence>
<name>A0A2B7Y6Z2_POLH7</name>
<feature type="compositionally biased region" description="Polar residues" evidence="1">
    <location>
        <begin position="85"/>
        <end position="101"/>
    </location>
</feature>
<reference evidence="2 3" key="1">
    <citation type="submission" date="2017-10" db="EMBL/GenBank/DDBJ databases">
        <title>Comparative genomics in systemic dimorphic fungi from Ajellomycetaceae.</title>
        <authorList>
            <person name="Munoz J.F."/>
            <person name="Mcewen J.G."/>
            <person name="Clay O.K."/>
            <person name="Cuomo C.A."/>
        </authorList>
    </citation>
    <scope>NUCLEOTIDE SEQUENCE [LARGE SCALE GENOMIC DNA]</scope>
    <source>
        <strain evidence="2 3">UAMH7299</strain>
    </source>
</reference>
<dbReference type="Proteomes" id="UP000224634">
    <property type="component" value="Unassembled WGS sequence"/>
</dbReference>
<feature type="region of interest" description="Disordered" evidence="1">
    <location>
        <begin position="72"/>
        <end position="182"/>
    </location>
</feature>
<dbReference type="Gene3D" id="3.30.70.330">
    <property type="match status" value="2"/>
</dbReference>
<feature type="compositionally biased region" description="Polar residues" evidence="1">
    <location>
        <begin position="109"/>
        <end position="120"/>
    </location>
</feature>
<sequence length="415" mass="46137">MATYVTIEKAYLETLLRRAEFHVSAPGLDASTNVETVTIPKSDHELLLRRSREYDNLKKALYQGGVSEDALETLINGPDDPAIHSSPNGVSSNNHAPANTSRPPPPGLSSATNGHSSSDRPASYRHGQLNAPERSQGPPVDIASRQYSFDNDDSSFLGEEKYDGNQPPTNAQSRPERQHTNCTENRTLVFRGIPDRTTHRDIVSVIRGGALIDVFLRSRERMASISFAEGKAAQEFLAYAKRNNIYVLDKLIDVSWAERQFFLPGHVSTKMANGASRNIVIRHVHPNIDEARIRDDLEHIHNLIVIGVTFDRGDAYISTNSVHNALFARTCMMSRLAYKGMKIEYYPDECAEPLPRAQPPRKKKISPPAKRLDSTINRFQMLNMDGTDDGSDDDELANGTALVDTIRWADTSITA</sequence>